<protein>
    <recommendedName>
        <fullName evidence="7">NADP-dependent oxidoreductase domain-containing protein</fullName>
    </recommendedName>
</protein>
<feature type="binding site" evidence="5">
    <location>
        <position position="121"/>
    </location>
    <ligand>
        <name>substrate</name>
    </ligand>
</feature>
<dbReference type="GO" id="GO:0016491">
    <property type="term" value="F:oxidoreductase activity"/>
    <property type="evidence" value="ECO:0007669"/>
    <property type="project" value="UniProtKB-KW"/>
</dbReference>
<dbReference type="PANTHER" id="PTHR11732">
    <property type="entry name" value="ALDO/KETO REDUCTASE"/>
    <property type="match status" value="1"/>
</dbReference>
<evidence type="ECO:0000256" key="3">
    <source>
        <dbReference type="ARBA" id="ARBA00023002"/>
    </source>
</evidence>
<dbReference type="InterPro" id="IPR020471">
    <property type="entry name" value="AKR"/>
</dbReference>
<evidence type="ECO:0000256" key="6">
    <source>
        <dbReference type="PIRSR" id="PIRSR000097-3"/>
    </source>
</evidence>
<dbReference type="SUPFAM" id="SSF51430">
    <property type="entry name" value="NAD(P)-linked oxidoreductase"/>
    <property type="match status" value="1"/>
</dbReference>
<keyword evidence="9" id="KW-1185">Reference proteome</keyword>
<dbReference type="Proteomes" id="UP001195483">
    <property type="component" value="Unassembled WGS sequence"/>
</dbReference>
<evidence type="ECO:0000259" key="7">
    <source>
        <dbReference type="Pfam" id="PF00248"/>
    </source>
</evidence>
<evidence type="ECO:0000313" key="8">
    <source>
        <dbReference type="EMBL" id="KAK3598764.1"/>
    </source>
</evidence>
<gene>
    <name evidence="8" type="ORF">CHS0354_015559</name>
</gene>
<organism evidence="8 9">
    <name type="scientific">Potamilus streckersoni</name>
    <dbReference type="NCBI Taxonomy" id="2493646"/>
    <lineage>
        <taxon>Eukaryota</taxon>
        <taxon>Metazoa</taxon>
        <taxon>Spiralia</taxon>
        <taxon>Lophotrochozoa</taxon>
        <taxon>Mollusca</taxon>
        <taxon>Bivalvia</taxon>
        <taxon>Autobranchia</taxon>
        <taxon>Heteroconchia</taxon>
        <taxon>Palaeoheterodonta</taxon>
        <taxon>Unionida</taxon>
        <taxon>Unionoidea</taxon>
        <taxon>Unionidae</taxon>
        <taxon>Ambleminae</taxon>
        <taxon>Lampsilini</taxon>
        <taxon>Potamilus</taxon>
    </lineage>
</organism>
<name>A0AAE0SVD6_9BIVA</name>
<keyword evidence="2" id="KW-0521">NADP</keyword>
<proteinExistence type="inferred from homology"/>
<dbReference type="PROSITE" id="PS00063">
    <property type="entry name" value="ALDOKETO_REDUCTASE_3"/>
    <property type="match status" value="1"/>
</dbReference>
<dbReference type="PROSITE" id="PS00062">
    <property type="entry name" value="ALDOKETO_REDUCTASE_2"/>
    <property type="match status" value="1"/>
</dbReference>
<feature type="domain" description="NADP-dependent oxidoreductase" evidence="7">
    <location>
        <begin position="21"/>
        <end position="301"/>
    </location>
</feature>
<dbReference type="Gene3D" id="3.20.20.100">
    <property type="entry name" value="NADP-dependent oxidoreductase domain"/>
    <property type="match status" value="1"/>
</dbReference>
<sequence length="324" mass="36759">MASNKVNEKLQLAEGVHMPVIGLGTWTVFGERGNAQQVKNAVKAAIDAGGRLIDCAWNYGNEAEIGEALQDKLNEGTVKRGDIFITTKLWDTHHNPKLVKRALQDSLRKLKVDYVDLYLFHWPVSFKDGDEIVPRDEHGNVIFSYHDHLDTWKAMEECVDAGLAKTIGISNFNSKQIERILANARIKPVNLQIEVSPYFQNSRIIDFSKSHGLTVTAYAPFGNPARPWKEADQPNALEDETLQKLADKKGKSVAQVILRWHLQRGLAVVPKSITPSRIKQNMEVFDFELNEEEMNTIARLDRNMRVYVEPIALSHPDYPFNEPF</sequence>
<dbReference type="InterPro" id="IPR036812">
    <property type="entry name" value="NAD(P)_OxRdtase_dom_sf"/>
</dbReference>
<dbReference type="PIRSF" id="PIRSF000097">
    <property type="entry name" value="AKR"/>
    <property type="match status" value="1"/>
</dbReference>
<dbReference type="AlphaFoldDB" id="A0AAE0SVD6"/>
<reference evidence="8" key="1">
    <citation type="journal article" date="2021" name="Genome Biol. Evol.">
        <title>A High-Quality Reference Genome for a Parasitic Bivalve with Doubly Uniparental Inheritance (Bivalvia: Unionida).</title>
        <authorList>
            <person name="Smith C.H."/>
        </authorList>
    </citation>
    <scope>NUCLEOTIDE SEQUENCE</scope>
    <source>
        <strain evidence="8">CHS0354</strain>
    </source>
</reference>
<comment type="caution">
    <text evidence="8">The sequence shown here is derived from an EMBL/GenBank/DDBJ whole genome shotgun (WGS) entry which is preliminary data.</text>
</comment>
<comment type="similarity">
    <text evidence="1">Belongs to the aldo/keto reductase family.</text>
</comment>
<evidence type="ECO:0000256" key="4">
    <source>
        <dbReference type="PIRSR" id="PIRSR000097-1"/>
    </source>
</evidence>
<keyword evidence="3" id="KW-0560">Oxidoreductase</keyword>
<dbReference type="InterPro" id="IPR018170">
    <property type="entry name" value="Aldo/ket_reductase_CS"/>
</dbReference>
<dbReference type="InterPro" id="IPR023210">
    <property type="entry name" value="NADP_OxRdtase_dom"/>
</dbReference>
<reference evidence="8" key="3">
    <citation type="submission" date="2023-05" db="EMBL/GenBank/DDBJ databases">
        <authorList>
            <person name="Smith C.H."/>
        </authorList>
    </citation>
    <scope>NUCLEOTIDE SEQUENCE</scope>
    <source>
        <strain evidence="8">CHS0354</strain>
        <tissue evidence="8">Mantle</tissue>
    </source>
</reference>
<reference evidence="8" key="2">
    <citation type="journal article" date="2021" name="Genome Biol. Evol.">
        <title>Developing a high-quality reference genome for a parasitic bivalve with doubly uniparental inheritance (Bivalvia: Unionida).</title>
        <authorList>
            <person name="Smith C.H."/>
        </authorList>
    </citation>
    <scope>NUCLEOTIDE SEQUENCE</scope>
    <source>
        <strain evidence="8">CHS0354</strain>
        <tissue evidence="8">Mantle</tissue>
    </source>
</reference>
<evidence type="ECO:0000256" key="1">
    <source>
        <dbReference type="ARBA" id="ARBA00007905"/>
    </source>
</evidence>
<dbReference type="Pfam" id="PF00248">
    <property type="entry name" value="Aldo_ket_red"/>
    <property type="match status" value="1"/>
</dbReference>
<dbReference type="PRINTS" id="PR00069">
    <property type="entry name" value="ALDKETRDTASE"/>
</dbReference>
<evidence type="ECO:0000256" key="5">
    <source>
        <dbReference type="PIRSR" id="PIRSR000097-2"/>
    </source>
</evidence>
<accession>A0AAE0SVD6</accession>
<evidence type="ECO:0000256" key="2">
    <source>
        <dbReference type="ARBA" id="ARBA00022857"/>
    </source>
</evidence>
<dbReference type="EMBL" id="JAEAOA010000965">
    <property type="protein sequence ID" value="KAK3598764.1"/>
    <property type="molecule type" value="Genomic_DNA"/>
</dbReference>
<feature type="site" description="Lowers pKa of active site Tyr" evidence="6">
    <location>
        <position position="88"/>
    </location>
</feature>
<dbReference type="FunFam" id="3.20.20.100:FF:000006">
    <property type="entry name" value="Aldo-keto reductase family 1 member A1"/>
    <property type="match status" value="1"/>
</dbReference>
<feature type="active site" description="Proton donor" evidence="4">
    <location>
        <position position="59"/>
    </location>
</feature>
<evidence type="ECO:0000313" key="9">
    <source>
        <dbReference type="Proteomes" id="UP001195483"/>
    </source>
</evidence>